<organism evidence="2">
    <name type="scientific">Clastoptera arizonana</name>
    <name type="common">Arizona spittle bug</name>
    <dbReference type="NCBI Taxonomy" id="38151"/>
    <lineage>
        <taxon>Eukaryota</taxon>
        <taxon>Metazoa</taxon>
        <taxon>Ecdysozoa</taxon>
        <taxon>Arthropoda</taxon>
        <taxon>Hexapoda</taxon>
        <taxon>Insecta</taxon>
        <taxon>Pterygota</taxon>
        <taxon>Neoptera</taxon>
        <taxon>Paraneoptera</taxon>
        <taxon>Hemiptera</taxon>
        <taxon>Auchenorrhyncha</taxon>
        <taxon>Cercopoidea</taxon>
        <taxon>Clastopteridae</taxon>
        <taxon>Clastoptera</taxon>
    </lineage>
</organism>
<sequence length="167" mass="19455">DDEDFEDEKKKRYDKRNRKNKYVILTLDKELNNIPEDYEVNEMESGLRKSLQRKAKVKVEYFSKSKLNDSDSVKKESRRKIRKQKKAKGNKRGSKKEPKVNAKMVPKVNSPSDDPVPIHKRSNERSLPSIDEESLCKVQQVPVEEIFPSNPSPLIIENASRPEESEE</sequence>
<evidence type="ECO:0000256" key="1">
    <source>
        <dbReference type="SAM" id="MobiDB-lite"/>
    </source>
</evidence>
<feature type="region of interest" description="Disordered" evidence="1">
    <location>
        <begin position="147"/>
        <end position="167"/>
    </location>
</feature>
<evidence type="ECO:0000313" key="2">
    <source>
        <dbReference type="EMBL" id="JAS16584.1"/>
    </source>
</evidence>
<accession>A0A1B6CT30</accession>
<feature type="region of interest" description="Disordered" evidence="1">
    <location>
        <begin position="66"/>
        <end position="133"/>
    </location>
</feature>
<proteinExistence type="predicted"/>
<reference evidence="2" key="1">
    <citation type="submission" date="2015-12" db="EMBL/GenBank/DDBJ databases">
        <title>De novo transcriptome assembly of four potential Pierce s Disease insect vectors from Arizona vineyards.</title>
        <authorList>
            <person name="Tassone E.E."/>
        </authorList>
    </citation>
    <scope>NUCLEOTIDE SEQUENCE</scope>
</reference>
<dbReference type="EMBL" id="GEDC01020714">
    <property type="protein sequence ID" value="JAS16584.1"/>
    <property type="molecule type" value="Transcribed_RNA"/>
</dbReference>
<protein>
    <submittedName>
        <fullName evidence="2">Uncharacterized protein</fullName>
    </submittedName>
</protein>
<feature type="non-terminal residue" evidence="2">
    <location>
        <position position="167"/>
    </location>
</feature>
<gene>
    <name evidence="2" type="ORF">g.44307</name>
</gene>
<dbReference type="AlphaFoldDB" id="A0A1B6CT30"/>
<feature type="compositionally biased region" description="Basic residues" evidence="1">
    <location>
        <begin position="76"/>
        <end position="94"/>
    </location>
</feature>
<name>A0A1B6CT30_9HEMI</name>
<feature type="non-terminal residue" evidence="2">
    <location>
        <position position="1"/>
    </location>
</feature>
<feature type="compositionally biased region" description="Basic and acidic residues" evidence="1">
    <location>
        <begin position="66"/>
        <end position="75"/>
    </location>
</feature>